<gene>
    <name evidence="10" type="primary">galU</name>
    <name evidence="10" type="ORF">GFN93_14025</name>
</gene>
<evidence type="ECO:0000256" key="8">
    <source>
        <dbReference type="RuleBase" id="RU361259"/>
    </source>
</evidence>
<dbReference type="GO" id="GO:0006011">
    <property type="term" value="P:UDP-alpha-D-glucose metabolic process"/>
    <property type="evidence" value="ECO:0007669"/>
    <property type="project" value="InterPro"/>
</dbReference>
<dbReference type="EC" id="2.7.7.9" evidence="2 8"/>
<comment type="caution">
    <text evidence="10">The sequence shown here is derived from an EMBL/GenBank/DDBJ whole genome shotgun (WGS) entry which is preliminary data.</text>
</comment>
<comment type="function">
    <text evidence="6">May play a role in stationary phase survival.</text>
</comment>
<dbReference type="Proteomes" id="UP000469421">
    <property type="component" value="Unassembled WGS sequence"/>
</dbReference>
<protein>
    <recommendedName>
        <fullName evidence="3 8">UTP--glucose-1-phosphate uridylyltransferase</fullName>
        <ecNumber evidence="2 8">2.7.7.9</ecNumber>
    </recommendedName>
    <alternativeName>
        <fullName evidence="8">UDP-glucose pyrophosphorylase</fullName>
    </alternativeName>
</protein>
<dbReference type="InterPro" id="IPR005771">
    <property type="entry name" value="GalU_uridylyltTrfase_bac/arc"/>
</dbReference>
<dbReference type="InterPro" id="IPR029044">
    <property type="entry name" value="Nucleotide-diphossugar_trans"/>
</dbReference>
<organism evidence="10 11">
    <name type="scientific">Alcanivorax sediminis</name>
    <dbReference type="NCBI Taxonomy" id="2663008"/>
    <lineage>
        <taxon>Bacteria</taxon>
        <taxon>Pseudomonadati</taxon>
        <taxon>Pseudomonadota</taxon>
        <taxon>Gammaproteobacteria</taxon>
        <taxon>Oceanospirillales</taxon>
        <taxon>Alcanivoracaceae</taxon>
        <taxon>Alcanivorax</taxon>
    </lineage>
</organism>
<dbReference type="GO" id="GO:0003983">
    <property type="term" value="F:UTP:glucose-1-phosphate uridylyltransferase activity"/>
    <property type="evidence" value="ECO:0007669"/>
    <property type="project" value="UniProtKB-EC"/>
</dbReference>
<keyword evidence="5 8" id="KW-0548">Nucleotidyltransferase</keyword>
<name>A0A6N7LV61_9GAMM</name>
<evidence type="ECO:0000256" key="7">
    <source>
        <dbReference type="ARBA" id="ARBA00048128"/>
    </source>
</evidence>
<dbReference type="PANTHER" id="PTHR43197:SF1">
    <property type="entry name" value="UTP--GLUCOSE-1-PHOSPHATE URIDYLYLTRANSFERASE"/>
    <property type="match status" value="1"/>
</dbReference>
<accession>A0A6N7LV61</accession>
<reference evidence="10 11" key="1">
    <citation type="submission" date="2019-10" db="EMBL/GenBank/DDBJ databases">
        <title>Alcanivorax sp.PA15-N-34 draft genome sequence.</title>
        <authorList>
            <person name="Liao X."/>
            <person name="Shao Z."/>
        </authorList>
    </citation>
    <scope>NUCLEOTIDE SEQUENCE [LARGE SCALE GENOMIC DNA]</scope>
    <source>
        <strain evidence="10 11">PA15-N-34</strain>
    </source>
</reference>
<evidence type="ECO:0000259" key="9">
    <source>
        <dbReference type="Pfam" id="PF00483"/>
    </source>
</evidence>
<feature type="domain" description="Nucleotidyl transferase" evidence="9">
    <location>
        <begin position="5"/>
        <end position="269"/>
    </location>
</feature>
<comment type="catalytic activity">
    <reaction evidence="7 8">
        <text>alpha-D-glucose 1-phosphate + UTP + H(+) = UDP-alpha-D-glucose + diphosphate</text>
        <dbReference type="Rhea" id="RHEA:19889"/>
        <dbReference type="ChEBI" id="CHEBI:15378"/>
        <dbReference type="ChEBI" id="CHEBI:33019"/>
        <dbReference type="ChEBI" id="CHEBI:46398"/>
        <dbReference type="ChEBI" id="CHEBI:58601"/>
        <dbReference type="ChEBI" id="CHEBI:58885"/>
        <dbReference type="EC" id="2.7.7.9"/>
    </reaction>
</comment>
<evidence type="ECO:0000313" key="10">
    <source>
        <dbReference type="EMBL" id="MQX54369.1"/>
    </source>
</evidence>
<evidence type="ECO:0000256" key="5">
    <source>
        <dbReference type="ARBA" id="ARBA00022695"/>
    </source>
</evidence>
<dbReference type="RefSeq" id="WP_153501646.1">
    <property type="nucleotide sequence ID" value="NZ_WIRE01000001.1"/>
</dbReference>
<dbReference type="Pfam" id="PF00483">
    <property type="entry name" value="NTP_transferase"/>
    <property type="match status" value="1"/>
</dbReference>
<proteinExistence type="inferred from homology"/>
<dbReference type="NCBIfam" id="TIGR01099">
    <property type="entry name" value="galU"/>
    <property type="match status" value="1"/>
</dbReference>
<evidence type="ECO:0000256" key="2">
    <source>
        <dbReference type="ARBA" id="ARBA00012415"/>
    </source>
</evidence>
<comment type="similarity">
    <text evidence="1 8">Belongs to the UDPGP type 2 family.</text>
</comment>
<evidence type="ECO:0000256" key="6">
    <source>
        <dbReference type="ARBA" id="ARBA00037294"/>
    </source>
</evidence>
<keyword evidence="4 8" id="KW-0808">Transferase</keyword>
<dbReference type="PANTHER" id="PTHR43197">
    <property type="entry name" value="UTP--GLUCOSE-1-PHOSPHATE URIDYLYLTRANSFERASE"/>
    <property type="match status" value="1"/>
</dbReference>
<sequence>MVRKAVLPVAGFGSRMLPASKSIPKEMLPIVDRPAIEYVVKEAVRAGIKEIILVSHSAKTAIEDYFDTQFELEQQLAEKGKNDLLAEVQNILPADVSVISVRQHRALGLGHAVACAAPVVGNEPFAVLLPDVLVDCEGMAEDLTMMVENYLSSGAAQIMVEEVPAERVDQYGIVALQGTVPAPGQSAAMTAVVEKPAVEEAPSRLSVVGRYVLPGEIMEILARTAPGAGNEIQLTDAIATLLEHAPVEAYAMQGRTFDCGNKAGYLQAIFHFAARHPELGEQVRAMMAAELG</sequence>
<dbReference type="CDD" id="cd02541">
    <property type="entry name" value="UGPase_prokaryotic"/>
    <property type="match status" value="1"/>
</dbReference>
<keyword evidence="11" id="KW-1185">Reference proteome</keyword>
<evidence type="ECO:0000256" key="1">
    <source>
        <dbReference type="ARBA" id="ARBA00006890"/>
    </source>
</evidence>
<dbReference type="InterPro" id="IPR005835">
    <property type="entry name" value="NTP_transferase_dom"/>
</dbReference>
<dbReference type="SUPFAM" id="SSF53448">
    <property type="entry name" value="Nucleotide-diphospho-sugar transferases"/>
    <property type="match status" value="1"/>
</dbReference>
<evidence type="ECO:0000256" key="3">
    <source>
        <dbReference type="ARBA" id="ARBA00019048"/>
    </source>
</evidence>
<evidence type="ECO:0000313" key="11">
    <source>
        <dbReference type="Proteomes" id="UP000469421"/>
    </source>
</evidence>
<dbReference type="AlphaFoldDB" id="A0A6N7LV61"/>
<dbReference type="Gene3D" id="3.90.550.10">
    <property type="entry name" value="Spore Coat Polysaccharide Biosynthesis Protein SpsA, Chain A"/>
    <property type="match status" value="1"/>
</dbReference>
<dbReference type="EMBL" id="WIRE01000001">
    <property type="protein sequence ID" value="MQX54369.1"/>
    <property type="molecule type" value="Genomic_DNA"/>
</dbReference>
<evidence type="ECO:0000256" key="4">
    <source>
        <dbReference type="ARBA" id="ARBA00022679"/>
    </source>
</evidence>